<keyword evidence="1" id="KW-0472">Membrane</keyword>
<name>A0A9J6QYF6_9FIRM</name>
<sequence length="49" mass="5131">MGMPAAPLLVGVIFGARGMWHLGWAVCIAIAALSLVACVLLLGNKRVRN</sequence>
<dbReference type="RefSeq" id="WP_227754848.1">
    <property type="nucleotide sequence ID" value="NZ_JAJAGH010000003.1"/>
</dbReference>
<keyword evidence="1" id="KW-0812">Transmembrane</keyword>
<feature type="transmembrane region" description="Helical" evidence="1">
    <location>
        <begin position="20"/>
        <end position="43"/>
    </location>
</feature>
<reference evidence="2" key="1">
    <citation type="submission" date="2022-09" db="EMBL/GenBank/DDBJ databases">
        <title>Culturomic study of gut microbiota in children with autism spectrum disorder.</title>
        <authorList>
            <person name="Efimov B.A."/>
            <person name="Chaplin A.V."/>
            <person name="Sokolova S.R."/>
            <person name="Pikina A.P."/>
            <person name="Korzhanova M."/>
            <person name="Belova V."/>
            <person name="Korostin D."/>
        </authorList>
    </citation>
    <scope>NUCLEOTIDE SEQUENCE</scope>
    <source>
        <strain evidence="2">ASD5510</strain>
    </source>
</reference>
<organism evidence="2 3">
    <name type="scientific">Hominibacterium faecale</name>
    <dbReference type="NCBI Taxonomy" id="2839743"/>
    <lineage>
        <taxon>Bacteria</taxon>
        <taxon>Bacillati</taxon>
        <taxon>Bacillota</taxon>
        <taxon>Clostridia</taxon>
        <taxon>Peptostreptococcales</taxon>
        <taxon>Anaerovoracaceae</taxon>
        <taxon>Hominibacterium</taxon>
    </lineage>
</organism>
<gene>
    <name evidence="2" type="ORF">OBO34_19710</name>
</gene>
<comment type="caution">
    <text evidence="2">The sequence shown here is derived from an EMBL/GenBank/DDBJ whole genome shotgun (WGS) entry which is preliminary data.</text>
</comment>
<proteinExistence type="predicted"/>
<evidence type="ECO:0000313" key="3">
    <source>
        <dbReference type="Proteomes" id="UP001065549"/>
    </source>
</evidence>
<evidence type="ECO:0000256" key="1">
    <source>
        <dbReference type="SAM" id="Phobius"/>
    </source>
</evidence>
<dbReference type="EMBL" id="JAOSHN010000011">
    <property type="protein sequence ID" value="MCU7380542.1"/>
    <property type="molecule type" value="Genomic_DNA"/>
</dbReference>
<accession>A0A9J6QYF6</accession>
<dbReference type="Proteomes" id="UP001065549">
    <property type="component" value="Unassembled WGS sequence"/>
</dbReference>
<keyword evidence="1" id="KW-1133">Transmembrane helix</keyword>
<keyword evidence="3" id="KW-1185">Reference proteome</keyword>
<protein>
    <submittedName>
        <fullName evidence="2">Uncharacterized protein</fullName>
    </submittedName>
</protein>
<evidence type="ECO:0000313" key="2">
    <source>
        <dbReference type="EMBL" id="MCU7380542.1"/>
    </source>
</evidence>
<dbReference type="AlphaFoldDB" id="A0A9J6QYF6"/>